<dbReference type="HAMAP" id="MF_01471">
    <property type="entry name" value="Cas2"/>
    <property type="match status" value="1"/>
</dbReference>
<comment type="cofactor">
    <cofactor evidence="1 9">
        <name>Mg(2+)</name>
        <dbReference type="ChEBI" id="CHEBI:18420"/>
    </cofactor>
</comment>
<reference evidence="12" key="1">
    <citation type="submission" date="2016-10" db="EMBL/GenBank/DDBJ databases">
        <authorList>
            <person name="Varghese N."/>
            <person name="Submissions S."/>
        </authorList>
    </citation>
    <scope>NUCLEOTIDE SEQUENCE [LARGE SCALE GENOMIC DNA]</scope>
    <source>
        <strain evidence="12">KHC7</strain>
    </source>
</reference>
<comment type="function">
    <text evidence="9">CRISPR (clustered regularly interspaced short palindromic repeat), is an adaptive immune system that provides protection against mobile genetic elements (viruses, transposable elements and conjugative plasmids). CRISPR clusters contain sequences complementary to antecedent mobile elements and target invading nucleic acids. CRISPR clusters are transcribed and processed into CRISPR RNA (crRNA). Functions as a ssRNA-specific endoribonuclease. Involved in the integration of spacer DNA into the CRISPR cassette.</text>
</comment>
<dbReference type="InterPro" id="IPR021127">
    <property type="entry name" value="CRISPR_associated_Cas2"/>
</dbReference>
<dbReference type="Proteomes" id="UP000199355">
    <property type="component" value="Unassembled WGS sequence"/>
</dbReference>
<proteinExistence type="inferred from homology"/>
<dbReference type="PANTHER" id="PTHR34405:SF3">
    <property type="entry name" value="CRISPR-ASSOCIATED ENDORIBONUCLEASE CAS2 3"/>
    <property type="match status" value="1"/>
</dbReference>
<keyword evidence="3 9" id="KW-0540">Nuclease</keyword>
<dbReference type="Gene3D" id="3.30.70.240">
    <property type="match status" value="1"/>
</dbReference>
<dbReference type="GO" id="GO:0043571">
    <property type="term" value="P:maintenance of CRISPR repeat elements"/>
    <property type="evidence" value="ECO:0007669"/>
    <property type="project" value="UniProtKB-UniRule"/>
</dbReference>
<gene>
    <name evidence="9" type="primary">cas2</name>
    <name evidence="11" type="ORF">SAMN05192586_1111</name>
</gene>
<keyword evidence="12" id="KW-1185">Reference proteome</keyword>
<comment type="subunit">
    <text evidence="9">Homodimer, forms a heterotetramer with a Cas1 homodimer.</text>
</comment>
<evidence type="ECO:0000313" key="11">
    <source>
        <dbReference type="EMBL" id="SDF70687.1"/>
    </source>
</evidence>
<dbReference type="PANTHER" id="PTHR34405">
    <property type="entry name" value="CRISPR-ASSOCIATED ENDORIBONUCLEASE CAS2"/>
    <property type="match status" value="1"/>
</dbReference>
<evidence type="ECO:0000256" key="6">
    <source>
        <dbReference type="ARBA" id="ARBA00022801"/>
    </source>
</evidence>
<evidence type="ECO:0000256" key="3">
    <source>
        <dbReference type="ARBA" id="ARBA00022722"/>
    </source>
</evidence>
<dbReference type="OrthoDB" id="9798176at2"/>
<dbReference type="GO" id="GO:0051607">
    <property type="term" value="P:defense response to virus"/>
    <property type="evidence" value="ECO:0007669"/>
    <property type="project" value="UniProtKB-UniRule"/>
</dbReference>
<dbReference type="GO" id="GO:0046872">
    <property type="term" value="F:metal ion binding"/>
    <property type="evidence" value="ECO:0007669"/>
    <property type="project" value="UniProtKB-UniRule"/>
</dbReference>
<evidence type="ECO:0000256" key="1">
    <source>
        <dbReference type="ARBA" id="ARBA00001946"/>
    </source>
</evidence>
<dbReference type="EC" id="3.1.-.-" evidence="9"/>
<dbReference type="EMBL" id="FNBX01000011">
    <property type="protein sequence ID" value="SDF70687.1"/>
    <property type="molecule type" value="Genomic_DNA"/>
</dbReference>
<dbReference type="STRING" id="571438.SAMN05192586_1111"/>
<organism evidence="11 12">
    <name type="scientific">Desulfovibrio legallii</name>
    <dbReference type="NCBI Taxonomy" id="571438"/>
    <lineage>
        <taxon>Bacteria</taxon>
        <taxon>Pseudomonadati</taxon>
        <taxon>Thermodesulfobacteriota</taxon>
        <taxon>Desulfovibrionia</taxon>
        <taxon>Desulfovibrionales</taxon>
        <taxon>Desulfovibrionaceae</taxon>
        <taxon>Desulfovibrio</taxon>
    </lineage>
</organism>
<dbReference type="InterPro" id="IPR019199">
    <property type="entry name" value="Virulence_VapD/CRISPR_Cas2"/>
</dbReference>
<dbReference type="GO" id="GO:0016787">
    <property type="term" value="F:hydrolase activity"/>
    <property type="evidence" value="ECO:0007669"/>
    <property type="project" value="UniProtKB-KW"/>
</dbReference>
<dbReference type="CDD" id="cd09725">
    <property type="entry name" value="Cas2_I_II_III"/>
    <property type="match status" value="1"/>
</dbReference>
<name>A0A1G7N9V1_9BACT</name>
<dbReference type="NCBIfam" id="TIGR01573">
    <property type="entry name" value="cas2"/>
    <property type="match status" value="1"/>
</dbReference>
<keyword evidence="5 9" id="KW-0255">Endonuclease</keyword>
<keyword evidence="6 9" id="KW-0378">Hydrolase</keyword>
<accession>A0A1G7N9V1</accession>
<evidence type="ECO:0000256" key="7">
    <source>
        <dbReference type="ARBA" id="ARBA00022842"/>
    </source>
</evidence>
<evidence type="ECO:0000256" key="5">
    <source>
        <dbReference type="ARBA" id="ARBA00022759"/>
    </source>
</evidence>
<evidence type="ECO:0000256" key="2">
    <source>
        <dbReference type="ARBA" id="ARBA00009959"/>
    </source>
</evidence>
<keyword evidence="8 9" id="KW-0051">Antiviral defense</keyword>
<dbReference type="RefSeq" id="WP_092153974.1">
    <property type="nucleotide sequence ID" value="NZ_FNBX01000011.1"/>
</dbReference>
<protein>
    <recommendedName>
        <fullName evidence="9">CRISPR-associated endoribonuclease Cas2</fullName>
        <ecNumber evidence="9">3.1.-.-</ecNumber>
    </recommendedName>
</protein>
<comment type="similarity">
    <text evidence="2 9 10">Belongs to the CRISPR-associated endoribonuclease Cas2 protein family.</text>
</comment>
<evidence type="ECO:0000256" key="9">
    <source>
        <dbReference type="HAMAP-Rule" id="MF_01471"/>
    </source>
</evidence>
<evidence type="ECO:0000256" key="10">
    <source>
        <dbReference type="PIRNR" id="PIRNR032582"/>
    </source>
</evidence>
<evidence type="ECO:0000256" key="4">
    <source>
        <dbReference type="ARBA" id="ARBA00022723"/>
    </source>
</evidence>
<evidence type="ECO:0000256" key="8">
    <source>
        <dbReference type="ARBA" id="ARBA00023118"/>
    </source>
</evidence>
<dbReference type="Pfam" id="PF09827">
    <property type="entry name" value="CRISPR_Cas2"/>
    <property type="match status" value="1"/>
</dbReference>
<keyword evidence="7 9" id="KW-0460">Magnesium</keyword>
<dbReference type="GO" id="GO:0004521">
    <property type="term" value="F:RNA endonuclease activity"/>
    <property type="evidence" value="ECO:0007669"/>
    <property type="project" value="UniProtKB-UniRule"/>
</dbReference>
<feature type="binding site" evidence="9">
    <location>
        <position position="8"/>
    </location>
    <ligand>
        <name>Mg(2+)</name>
        <dbReference type="ChEBI" id="CHEBI:18420"/>
        <note>catalytic</note>
    </ligand>
</feature>
<dbReference type="SUPFAM" id="SSF143430">
    <property type="entry name" value="TTP0101/SSO1404-like"/>
    <property type="match status" value="1"/>
</dbReference>
<sequence>MLVLVSYDVSFEDPGGKRRLRRIARICTNYGQRVQYSVFECVVDPAQWAALRAQLLEAFDAAQDSLRFYFLGKNWQRRVEQHGAGKSYDPETDALIF</sequence>
<evidence type="ECO:0000313" key="12">
    <source>
        <dbReference type="Proteomes" id="UP000199355"/>
    </source>
</evidence>
<dbReference type="AlphaFoldDB" id="A0A1G7N9V1"/>
<dbReference type="PIRSF" id="PIRSF032582">
    <property type="entry name" value="Cas2"/>
    <property type="match status" value="1"/>
</dbReference>
<keyword evidence="4 9" id="KW-0479">Metal-binding</keyword>